<gene>
    <name evidence="3" type="ORF">COU35_05160</name>
</gene>
<evidence type="ECO:0000256" key="2">
    <source>
        <dbReference type="SAM" id="Phobius"/>
    </source>
</evidence>
<evidence type="ECO:0000256" key="1">
    <source>
        <dbReference type="SAM" id="MobiDB-lite"/>
    </source>
</evidence>
<keyword evidence="2" id="KW-0472">Membrane</keyword>
<name>A0A2H0TP65_9BACT</name>
<evidence type="ECO:0000313" key="3">
    <source>
        <dbReference type="EMBL" id="PIR73934.1"/>
    </source>
</evidence>
<keyword evidence="2" id="KW-1133">Transmembrane helix</keyword>
<dbReference type="EMBL" id="PFCB01000035">
    <property type="protein sequence ID" value="PIR73934.1"/>
    <property type="molecule type" value="Genomic_DNA"/>
</dbReference>
<organism evidence="3 4">
    <name type="scientific">Candidatus Magasanikbacteria bacterium CG10_big_fil_rev_8_21_14_0_10_47_10</name>
    <dbReference type="NCBI Taxonomy" id="1974652"/>
    <lineage>
        <taxon>Bacteria</taxon>
        <taxon>Candidatus Magasanikiibacteriota</taxon>
    </lineage>
</organism>
<feature type="transmembrane region" description="Helical" evidence="2">
    <location>
        <begin position="45"/>
        <end position="66"/>
    </location>
</feature>
<feature type="region of interest" description="Disordered" evidence="1">
    <location>
        <begin position="1"/>
        <end position="28"/>
    </location>
</feature>
<sequence length="493" mass="52751">MKKMNRKQNPKLNRANLVQKQKEREKRNPNITLLGGNITLPKKAIASYIFVLFFSSALIGLFVAALTNSRIVQAAPLTGANSDIGQYWVDEFGFTDGTTEANSPGDTNDVPWPSIGGGTAVQYYGHATLLFTSIFIDAEFGFATADYTWEYWDGTSWSALSVTNVTDAYSTDGIHEFSFTAPGDWATTSVNSESGSFYYIRSTCNDFCQNLMVDQISLLTESSGSAPTVDSVTITTSTQGAAESAINLNENTTKSVYIHGNISDNDGCSDFNNGTLTGTFYRSGVGSAETCTADNNNCYRQTYAGNCSITGCSSGTETTVQYECVYTVQHYAEPTDSGQYSAENWVGHIRIEDQSATEATGTDTIEINSLAALDVTSIIDFGSLGFSTTSSEQTVNVSNTGNRDIDIDVTASNLSCAIGNIHDNAVRYASSTGINYEDMTSLSSTTPSAANITLSKQTSGSASTDDLYFRLLTPPYGISGACSGIITHIANAQ</sequence>
<dbReference type="AlphaFoldDB" id="A0A2H0TP65"/>
<reference evidence="4" key="1">
    <citation type="submission" date="2017-09" db="EMBL/GenBank/DDBJ databases">
        <title>Depth-based differentiation of microbial function through sediment-hosted aquifers and enrichment of novel symbionts in the deep terrestrial subsurface.</title>
        <authorList>
            <person name="Probst A.J."/>
            <person name="Ladd B."/>
            <person name="Jarett J.K."/>
            <person name="Geller-Mcgrath D.E."/>
            <person name="Sieber C.M.K."/>
            <person name="Emerson J.B."/>
            <person name="Anantharaman K."/>
            <person name="Thomas B.C."/>
            <person name="Malmstrom R."/>
            <person name="Stieglmeier M."/>
            <person name="Klingl A."/>
            <person name="Woyke T."/>
            <person name="Ryan C.M."/>
            <person name="Banfield J.F."/>
        </authorList>
    </citation>
    <scope>NUCLEOTIDE SEQUENCE [LARGE SCALE GENOMIC DNA]</scope>
</reference>
<evidence type="ECO:0000313" key="4">
    <source>
        <dbReference type="Proteomes" id="UP000230154"/>
    </source>
</evidence>
<comment type="caution">
    <text evidence="3">The sequence shown here is derived from an EMBL/GenBank/DDBJ whole genome shotgun (WGS) entry which is preliminary data.</text>
</comment>
<accession>A0A2H0TP65</accession>
<proteinExistence type="predicted"/>
<protein>
    <submittedName>
        <fullName evidence="3">Uncharacterized protein</fullName>
    </submittedName>
</protein>
<keyword evidence="2" id="KW-0812">Transmembrane</keyword>
<dbReference type="Proteomes" id="UP000230154">
    <property type="component" value="Unassembled WGS sequence"/>
</dbReference>